<dbReference type="Ensembl" id="ENSXCOT00000011081.1">
    <property type="protein sequence ID" value="ENSXCOP00000010956.1"/>
    <property type="gene ID" value="ENSXCOG00000008273.1"/>
</dbReference>
<evidence type="ECO:0000256" key="7">
    <source>
        <dbReference type="RuleBase" id="RU363000"/>
    </source>
</evidence>
<keyword evidence="4 7" id="KW-1133">Transmembrane helix</keyword>
<proteinExistence type="inferred from homology"/>
<reference evidence="8" key="2">
    <citation type="submission" date="2025-09" db="UniProtKB">
        <authorList>
            <consortium name="Ensembl"/>
        </authorList>
    </citation>
    <scope>IDENTIFICATION</scope>
</reference>
<dbReference type="GO" id="GO:0005743">
    <property type="term" value="C:mitochondrial inner membrane"/>
    <property type="evidence" value="ECO:0007669"/>
    <property type="project" value="UniProtKB-SubCell"/>
</dbReference>
<dbReference type="InterPro" id="IPR019133">
    <property type="entry name" value="MIC60"/>
</dbReference>
<dbReference type="Pfam" id="PF09731">
    <property type="entry name" value="Mitofilin"/>
    <property type="match status" value="1"/>
</dbReference>
<evidence type="ECO:0000256" key="4">
    <source>
        <dbReference type="ARBA" id="ARBA00022989"/>
    </source>
</evidence>
<feature type="transmembrane region" description="Helical" evidence="7">
    <location>
        <begin position="21"/>
        <end position="38"/>
    </location>
</feature>
<name>A0A3B5LNC6_9TELE</name>
<dbReference type="GeneTree" id="ENSGT00940000180129"/>
<evidence type="ECO:0000256" key="1">
    <source>
        <dbReference type="ARBA" id="ARBA00010877"/>
    </source>
</evidence>
<evidence type="ECO:0000256" key="3">
    <source>
        <dbReference type="ARBA" id="ARBA00022792"/>
    </source>
</evidence>
<organism evidence="8 9">
    <name type="scientific">Xiphophorus couchianus</name>
    <name type="common">Monterrey platyfish</name>
    <dbReference type="NCBI Taxonomy" id="32473"/>
    <lineage>
        <taxon>Eukaryota</taxon>
        <taxon>Metazoa</taxon>
        <taxon>Chordata</taxon>
        <taxon>Craniata</taxon>
        <taxon>Vertebrata</taxon>
        <taxon>Euteleostomi</taxon>
        <taxon>Actinopterygii</taxon>
        <taxon>Neopterygii</taxon>
        <taxon>Teleostei</taxon>
        <taxon>Neoteleostei</taxon>
        <taxon>Acanthomorphata</taxon>
        <taxon>Ovalentaria</taxon>
        <taxon>Atherinomorphae</taxon>
        <taxon>Cyprinodontiformes</taxon>
        <taxon>Poeciliidae</taxon>
        <taxon>Poeciliinae</taxon>
        <taxon>Xiphophorus</taxon>
    </lineage>
</organism>
<accession>A0A3B5LNC6</accession>
<keyword evidence="3 7" id="KW-0999">Mitochondrion inner membrane</keyword>
<evidence type="ECO:0000256" key="5">
    <source>
        <dbReference type="ARBA" id="ARBA00023128"/>
    </source>
</evidence>
<dbReference type="Proteomes" id="UP000261380">
    <property type="component" value="Unplaced"/>
</dbReference>
<keyword evidence="9" id="KW-1185">Reference proteome</keyword>
<evidence type="ECO:0000313" key="9">
    <source>
        <dbReference type="Proteomes" id="UP000261380"/>
    </source>
</evidence>
<evidence type="ECO:0000313" key="8">
    <source>
        <dbReference type="Ensembl" id="ENSXCOP00000010956.1"/>
    </source>
</evidence>
<protein>
    <recommendedName>
        <fullName evidence="7">MICOS complex subunit MIC60</fullName>
    </recommendedName>
    <alternativeName>
        <fullName evidence="7">Mitofilin</fullName>
    </alternativeName>
</protein>
<dbReference type="STRING" id="32473.ENSXCOP00000010956"/>
<keyword evidence="6 7" id="KW-0472">Membrane</keyword>
<comment type="subcellular location">
    <subcellularLocation>
        <location evidence="7">Mitochondrion inner membrane</location>
        <topology evidence="7">Single-pass membrane protein</topology>
    </subcellularLocation>
</comment>
<comment type="similarity">
    <text evidence="1 7">Belongs to the MICOS complex subunit Mic60 family.</text>
</comment>
<keyword evidence="5 7" id="KW-0496">Mitochondrion</keyword>
<sequence>MLRVCLRGVKATAQVGLKLHCSCYRILTFLVCAPLFHLSSASRVVAAGLLTVTGGIGGTIIYAKWDHKFRAAVEKNVPYSEWLLGLALGPVSQDSGLPIRKPVSSTPPIYTVPVPSRYCL</sequence>
<keyword evidence="2 7" id="KW-0812">Transmembrane</keyword>
<comment type="function">
    <text evidence="7">Component of the MICOS complex, a large protein complex of the mitochondrial inner membrane that plays crucial roles in the maintenance of crista junctions, inner membrane architecture, and formation of contact sites to the outer membrane.</text>
</comment>
<feature type="transmembrane region" description="Helical" evidence="7">
    <location>
        <begin position="44"/>
        <end position="63"/>
    </location>
</feature>
<comment type="caution">
    <text evidence="7">Lacks conserved residue(s) required for the propagation of feature annotation.</text>
</comment>
<comment type="subunit">
    <text evidence="7">Component of the mitochondrial contact site and cristae organizing system (MICOS) complex.</text>
</comment>
<evidence type="ECO:0000256" key="2">
    <source>
        <dbReference type="ARBA" id="ARBA00022692"/>
    </source>
</evidence>
<dbReference type="AlphaFoldDB" id="A0A3B5LNC6"/>
<evidence type="ECO:0000256" key="6">
    <source>
        <dbReference type="ARBA" id="ARBA00023136"/>
    </source>
</evidence>
<reference evidence="8" key="1">
    <citation type="submission" date="2025-08" db="UniProtKB">
        <authorList>
            <consortium name="Ensembl"/>
        </authorList>
    </citation>
    <scope>IDENTIFICATION</scope>
</reference>